<gene>
    <name evidence="2" type="ORF">BTM29_02550</name>
</gene>
<dbReference type="KEGG" id="lalw:BTM29_02550"/>
<protein>
    <submittedName>
        <fullName evidence="2">Uncharacterized protein</fullName>
    </submittedName>
</protein>
<feature type="transmembrane region" description="Helical" evidence="1">
    <location>
        <begin position="37"/>
        <end position="60"/>
    </location>
</feature>
<dbReference type="RefSeq" id="WP_076614008.1">
    <property type="nucleotide sequence ID" value="NZ_CP019323.1"/>
</dbReference>
<feature type="transmembrane region" description="Helical" evidence="1">
    <location>
        <begin position="12"/>
        <end position="31"/>
    </location>
</feature>
<dbReference type="EMBL" id="CP019323">
    <property type="protein sequence ID" value="APX71504.1"/>
    <property type="molecule type" value="Genomic_DNA"/>
</dbReference>
<sequence>MKWIFGKKQSYRSLVLCILISFLVFGLSLFASNDWRNLFPCVLLAVITFIVLVTVIYPIFLPMHLNYVKIDSSGIEFYKVESWWDKINLVFNPNFVLPMKVTYPEIKKVSVITDKRITTPQKLIDSPADISEVVMPKLPDGIEITTVNREKIVAETNWPKTSERCKLDDALEFVRKNI</sequence>
<keyword evidence="3" id="KW-1185">Reference proteome</keyword>
<keyword evidence="1" id="KW-0472">Membrane</keyword>
<keyword evidence="1" id="KW-1133">Transmembrane helix</keyword>
<proteinExistence type="predicted"/>
<organism evidence="2 3">
    <name type="scientific">Companilactobacillus allii</name>
    <dbReference type="NCBI Taxonomy" id="1847728"/>
    <lineage>
        <taxon>Bacteria</taxon>
        <taxon>Bacillati</taxon>
        <taxon>Bacillota</taxon>
        <taxon>Bacilli</taxon>
        <taxon>Lactobacillales</taxon>
        <taxon>Lactobacillaceae</taxon>
        <taxon>Companilactobacillus</taxon>
    </lineage>
</organism>
<evidence type="ECO:0000256" key="1">
    <source>
        <dbReference type="SAM" id="Phobius"/>
    </source>
</evidence>
<reference evidence="3" key="1">
    <citation type="submission" date="2016-12" db="EMBL/GenBank/DDBJ databases">
        <authorList>
            <person name="Jung M.Y."/>
            <person name="Lee S.H."/>
        </authorList>
    </citation>
    <scope>NUCLEOTIDE SEQUENCE [LARGE SCALE GENOMIC DNA]</scope>
    <source>
        <strain evidence="3">WiKim39</strain>
    </source>
</reference>
<dbReference type="AlphaFoldDB" id="A0A1P8Q0V1"/>
<keyword evidence="1" id="KW-0812">Transmembrane</keyword>
<accession>A0A1P8Q0V1</accession>
<name>A0A1P8Q0V1_9LACO</name>
<evidence type="ECO:0000313" key="3">
    <source>
        <dbReference type="Proteomes" id="UP000187499"/>
    </source>
</evidence>
<dbReference type="OrthoDB" id="2314339at2"/>
<evidence type="ECO:0000313" key="2">
    <source>
        <dbReference type="EMBL" id="APX71504.1"/>
    </source>
</evidence>
<dbReference type="Proteomes" id="UP000187499">
    <property type="component" value="Chromosome"/>
</dbReference>